<gene>
    <name evidence="2" type="ORF">MHL29_07785</name>
</gene>
<dbReference type="PIRSF" id="PIRSF010260">
    <property type="entry name" value="UCP010260"/>
    <property type="match status" value="1"/>
</dbReference>
<name>A0ABS9Q3G0_9MICO</name>
<accession>A0ABS9Q3G0</accession>
<dbReference type="Pfam" id="PF09348">
    <property type="entry name" value="DUF1990"/>
    <property type="match status" value="1"/>
</dbReference>
<dbReference type="InterPro" id="IPR014457">
    <property type="entry name" value="UCP010260"/>
</dbReference>
<keyword evidence="3" id="KW-1185">Reference proteome</keyword>
<proteinExistence type="predicted"/>
<feature type="domain" description="DUF1990" evidence="1">
    <location>
        <begin position="3"/>
        <end position="165"/>
    </location>
</feature>
<protein>
    <submittedName>
        <fullName evidence="2">DUF1990 domain-containing protein</fullName>
    </submittedName>
</protein>
<sequence length="173" mass="18741">MDGWDRVDERVLFGVGREVFERASAGLMSWDMHRGAGLAVDSPDDVVRTDTRAVLRLGVGRVSLRAPVVVTRVWRGPTRTGFTYDALPGHPEMGTETFLVELEGNVAGSAGGGAAGLVEGRPADGETRVWLTITARSRPATWWSRAGGPVTRLVQRGITRRYVAAMRRIARGA</sequence>
<evidence type="ECO:0000313" key="3">
    <source>
        <dbReference type="Proteomes" id="UP001521931"/>
    </source>
</evidence>
<dbReference type="EMBL" id="JAKRCV010000018">
    <property type="protein sequence ID" value="MCG7321785.1"/>
    <property type="molecule type" value="Genomic_DNA"/>
</dbReference>
<dbReference type="InterPro" id="IPR018960">
    <property type="entry name" value="DUF1990"/>
</dbReference>
<dbReference type="RefSeq" id="WP_239263664.1">
    <property type="nucleotide sequence ID" value="NZ_JAKRCV010000018.1"/>
</dbReference>
<dbReference type="Proteomes" id="UP001521931">
    <property type="component" value="Unassembled WGS sequence"/>
</dbReference>
<reference evidence="2 3" key="1">
    <citation type="submission" date="2022-02" db="EMBL/GenBank/DDBJ databases">
        <title>Uncovering new skin microbiome diversity through culturing and metagenomics.</title>
        <authorList>
            <person name="Conlan S."/>
            <person name="Deming C."/>
            <person name="Nisc Comparative Sequencing Program N."/>
            <person name="Segre J.A."/>
        </authorList>
    </citation>
    <scope>NUCLEOTIDE SEQUENCE [LARGE SCALE GENOMIC DNA]</scope>
    <source>
        <strain evidence="2 3">ACRQZ</strain>
    </source>
</reference>
<comment type="caution">
    <text evidence="2">The sequence shown here is derived from an EMBL/GenBank/DDBJ whole genome shotgun (WGS) entry which is preliminary data.</text>
</comment>
<organism evidence="2 3">
    <name type="scientific">Arsenicicoccus bolidensis</name>
    <dbReference type="NCBI Taxonomy" id="229480"/>
    <lineage>
        <taxon>Bacteria</taxon>
        <taxon>Bacillati</taxon>
        <taxon>Actinomycetota</taxon>
        <taxon>Actinomycetes</taxon>
        <taxon>Micrococcales</taxon>
        <taxon>Intrasporangiaceae</taxon>
        <taxon>Arsenicicoccus</taxon>
    </lineage>
</organism>
<dbReference type="PANTHER" id="PTHR34202:SF1">
    <property type="entry name" value="UPF0548 PROTEIN"/>
    <property type="match status" value="1"/>
</dbReference>
<evidence type="ECO:0000259" key="1">
    <source>
        <dbReference type="Pfam" id="PF09348"/>
    </source>
</evidence>
<dbReference type="PANTHER" id="PTHR34202">
    <property type="entry name" value="UPF0548 PROTEIN"/>
    <property type="match status" value="1"/>
</dbReference>
<evidence type="ECO:0000313" key="2">
    <source>
        <dbReference type="EMBL" id="MCG7321785.1"/>
    </source>
</evidence>